<gene>
    <name evidence="2" type="ORF">L227DRAFT_539790</name>
</gene>
<keyword evidence="3" id="KW-1185">Reference proteome</keyword>
<sequence>MTAIPATMKAVVLDENLNMSYKDHPVPPVGAKDVLIKTVSVAQNPTDFKHVDWKIGVPGTIVGCDFSGTVVQVGPDVSSLHVGDHVAGFVHGATFSDDGAFAEYVRAPADLVWRVPKNTLSHDQAATVGLALWTAVQALYHPARLGLVEPPAKAPSNEWILVFGGSSAVGQFSIQLLRLSGYKIVTTASPRNFELVKSLGADAVFDYRDPEVVAKIKAVTGDSLTRVFDAISEVDSQRISAASLGPAGEKIIVLLSPQPGATDRTDVEFCETLVYTALGRAFAWPSLNQTYPVSESDRAHMVQFVRNLPGLVKEGAIRPLAVKLWEGGLAAVSDGMQYMREGKVSAQKIVYRV</sequence>
<dbReference type="Gene3D" id="3.90.180.10">
    <property type="entry name" value="Medium-chain alcohol dehydrogenases, catalytic domain"/>
    <property type="match status" value="1"/>
</dbReference>
<accession>A0A5C2SU65</accession>
<evidence type="ECO:0000313" key="3">
    <source>
        <dbReference type="Proteomes" id="UP000313359"/>
    </source>
</evidence>
<dbReference type="InterPro" id="IPR013149">
    <property type="entry name" value="ADH-like_C"/>
</dbReference>
<dbReference type="InterPro" id="IPR011032">
    <property type="entry name" value="GroES-like_sf"/>
</dbReference>
<evidence type="ECO:0000313" key="2">
    <source>
        <dbReference type="EMBL" id="RPD66609.1"/>
    </source>
</evidence>
<dbReference type="Pfam" id="PF08240">
    <property type="entry name" value="ADH_N"/>
    <property type="match status" value="1"/>
</dbReference>
<dbReference type="Pfam" id="PF00107">
    <property type="entry name" value="ADH_zinc_N"/>
    <property type="match status" value="1"/>
</dbReference>
<dbReference type="AlphaFoldDB" id="A0A5C2SU65"/>
<reference evidence="2" key="1">
    <citation type="journal article" date="2018" name="Genome Biol. Evol.">
        <title>Genomics and development of Lentinus tigrinus, a white-rot wood-decaying mushroom with dimorphic fruiting bodies.</title>
        <authorList>
            <person name="Wu B."/>
            <person name="Xu Z."/>
            <person name="Knudson A."/>
            <person name="Carlson A."/>
            <person name="Chen N."/>
            <person name="Kovaka S."/>
            <person name="LaButti K."/>
            <person name="Lipzen A."/>
            <person name="Pennachio C."/>
            <person name="Riley R."/>
            <person name="Schakwitz W."/>
            <person name="Umezawa K."/>
            <person name="Ohm R.A."/>
            <person name="Grigoriev I.V."/>
            <person name="Nagy L.G."/>
            <person name="Gibbons J."/>
            <person name="Hibbett D."/>
        </authorList>
    </citation>
    <scope>NUCLEOTIDE SEQUENCE [LARGE SCALE GENOMIC DNA]</scope>
    <source>
        <strain evidence="2">ALCF2SS1-6</strain>
    </source>
</reference>
<dbReference type="SUPFAM" id="SSF51735">
    <property type="entry name" value="NAD(P)-binding Rossmann-fold domains"/>
    <property type="match status" value="1"/>
</dbReference>
<dbReference type="InterPro" id="IPR036291">
    <property type="entry name" value="NAD(P)-bd_dom_sf"/>
</dbReference>
<protein>
    <submittedName>
        <fullName evidence="2">GroES-like protein</fullName>
    </submittedName>
</protein>
<proteinExistence type="predicted"/>
<dbReference type="Proteomes" id="UP000313359">
    <property type="component" value="Unassembled WGS sequence"/>
</dbReference>
<dbReference type="PANTHER" id="PTHR45348">
    <property type="entry name" value="HYPOTHETICAL OXIDOREDUCTASE (EUROFUNG)"/>
    <property type="match status" value="1"/>
</dbReference>
<dbReference type="PANTHER" id="PTHR45348:SF2">
    <property type="entry name" value="ZINC-TYPE ALCOHOL DEHYDROGENASE-LIKE PROTEIN C2E1P3.01"/>
    <property type="match status" value="1"/>
</dbReference>
<dbReference type="STRING" id="1328759.A0A5C2SU65"/>
<dbReference type="SUPFAM" id="SSF50129">
    <property type="entry name" value="GroES-like"/>
    <property type="match status" value="1"/>
</dbReference>
<dbReference type="SMART" id="SM00829">
    <property type="entry name" value="PKS_ER"/>
    <property type="match status" value="1"/>
</dbReference>
<dbReference type="InterPro" id="IPR047122">
    <property type="entry name" value="Trans-enoyl_RdTase-like"/>
</dbReference>
<dbReference type="OrthoDB" id="10257049at2759"/>
<dbReference type="InterPro" id="IPR020843">
    <property type="entry name" value="ER"/>
</dbReference>
<evidence type="ECO:0000259" key="1">
    <source>
        <dbReference type="SMART" id="SM00829"/>
    </source>
</evidence>
<dbReference type="Gene3D" id="3.40.50.720">
    <property type="entry name" value="NAD(P)-binding Rossmann-like Domain"/>
    <property type="match status" value="1"/>
</dbReference>
<dbReference type="InterPro" id="IPR013154">
    <property type="entry name" value="ADH-like_N"/>
</dbReference>
<dbReference type="CDD" id="cd08249">
    <property type="entry name" value="enoyl_reductase_like"/>
    <property type="match status" value="1"/>
</dbReference>
<name>A0A5C2SU65_9APHY</name>
<feature type="domain" description="Enoyl reductase (ER)" evidence="1">
    <location>
        <begin position="16"/>
        <end position="350"/>
    </location>
</feature>
<dbReference type="GO" id="GO:0016651">
    <property type="term" value="F:oxidoreductase activity, acting on NAD(P)H"/>
    <property type="evidence" value="ECO:0007669"/>
    <property type="project" value="InterPro"/>
</dbReference>
<dbReference type="EMBL" id="ML122251">
    <property type="protein sequence ID" value="RPD66609.1"/>
    <property type="molecule type" value="Genomic_DNA"/>
</dbReference>
<organism evidence="2 3">
    <name type="scientific">Lentinus tigrinus ALCF2SS1-6</name>
    <dbReference type="NCBI Taxonomy" id="1328759"/>
    <lineage>
        <taxon>Eukaryota</taxon>
        <taxon>Fungi</taxon>
        <taxon>Dikarya</taxon>
        <taxon>Basidiomycota</taxon>
        <taxon>Agaricomycotina</taxon>
        <taxon>Agaricomycetes</taxon>
        <taxon>Polyporales</taxon>
        <taxon>Polyporaceae</taxon>
        <taxon>Lentinus</taxon>
    </lineage>
</organism>